<proteinExistence type="predicted"/>
<dbReference type="InterPro" id="IPR004843">
    <property type="entry name" value="Calcineurin-like_PHP"/>
</dbReference>
<dbReference type="Gene3D" id="3.60.21.10">
    <property type="match status" value="1"/>
</dbReference>
<keyword evidence="5" id="KW-1185">Reference proteome</keyword>
<dbReference type="FunCoup" id="A0A067M064">
    <property type="interactions" value="47"/>
</dbReference>
<dbReference type="STRING" id="930990.A0A067M064"/>
<organism evidence="4 5">
    <name type="scientific">Botryobasidium botryosum (strain FD-172 SS1)</name>
    <dbReference type="NCBI Taxonomy" id="930990"/>
    <lineage>
        <taxon>Eukaryota</taxon>
        <taxon>Fungi</taxon>
        <taxon>Dikarya</taxon>
        <taxon>Basidiomycota</taxon>
        <taxon>Agaricomycotina</taxon>
        <taxon>Agaricomycetes</taxon>
        <taxon>Cantharellales</taxon>
        <taxon>Botryobasidiaceae</taxon>
        <taxon>Botryobasidium</taxon>
    </lineage>
</organism>
<sequence>MLTGAVVLSLLSLAWLSQGFPTALNPLNPYPDKPRVTFKPDGSFTLSVFSDLHFGENPWDTWGPEQDRKSLVIMRDVLSREKPDYIVLNGDQITGENTFKENSTTLVNILTQPIRDAKIPFSSTYGNHDNQVNITHLAELEQELKIAPTSYTRRSPPGVGGPGGEANYWVPIYAKSTDAAPSLIFWFFDSRGGISTEGKALPDWVDESVAQWIESETAVMEKAWGPAENRAAMVFVHIPPHVMESLQKTLNSAKEPGLNADPLGVGSTQSSESTSGGQDLDLPFWNTVNSKIKNLLAVVSGHDHGNEWCKRDPAKDVVLCFDKHSGYGGYSKGGWGYGTRTFQFSLKTLKSSVTSWVRMEDGSKKDQVTLDKNYSR</sequence>
<evidence type="ECO:0000256" key="2">
    <source>
        <dbReference type="SAM" id="SignalP"/>
    </source>
</evidence>
<gene>
    <name evidence="4" type="ORF">BOTBODRAFT_59103</name>
</gene>
<feature type="chain" id="PRO_5001641016" description="Calcineurin-like phosphoesterase domain-containing protein" evidence="2">
    <location>
        <begin position="20"/>
        <end position="376"/>
    </location>
</feature>
<dbReference type="InParanoid" id="A0A067M064"/>
<evidence type="ECO:0000256" key="1">
    <source>
        <dbReference type="SAM" id="MobiDB-lite"/>
    </source>
</evidence>
<accession>A0A067M064</accession>
<dbReference type="EMBL" id="KL198085">
    <property type="protein sequence ID" value="KDQ08899.1"/>
    <property type="molecule type" value="Genomic_DNA"/>
</dbReference>
<feature type="signal peptide" evidence="2">
    <location>
        <begin position="1"/>
        <end position="19"/>
    </location>
</feature>
<dbReference type="OrthoDB" id="783096at2759"/>
<evidence type="ECO:0000313" key="4">
    <source>
        <dbReference type="EMBL" id="KDQ08899.1"/>
    </source>
</evidence>
<feature type="compositionally biased region" description="Low complexity" evidence="1">
    <location>
        <begin position="264"/>
        <end position="278"/>
    </location>
</feature>
<dbReference type="InterPro" id="IPR029052">
    <property type="entry name" value="Metallo-depent_PP-like"/>
</dbReference>
<dbReference type="PANTHER" id="PTHR32440:SF11">
    <property type="entry name" value="METALLOPHOSPHOESTERASE DOMAIN-CONTAINING PROTEIN"/>
    <property type="match status" value="1"/>
</dbReference>
<feature type="domain" description="Calcineurin-like phosphoesterase" evidence="3">
    <location>
        <begin position="48"/>
        <end position="305"/>
    </location>
</feature>
<dbReference type="SUPFAM" id="SSF56300">
    <property type="entry name" value="Metallo-dependent phosphatases"/>
    <property type="match status" value="1"/>
</dbReference>
<feature type="region of interest" description="Disordered" evidence="1">
    <location>
        <begin position="253"/>
        <end position="278"/>
    </location>
</feature>
<dbReference type="PANTHER" id="PTHR32440">
    <property type="entry name" value="PHOSPHATASE DCR2-RELATED-RELATED"/>
    <property type="match status" value="1"/>
</dbReference>
<reference evidence="5" key="1">
    <citation type="journal article" date="2014" name="Proc. Natl. Acad. Sci. U.S.A.">
        <title>Extensive sampling of basidiomycete genomes demonstrates inadequacy of the white-rot/brown-rot paradigm for wood decay fungi.</title>
        <authorList>
            <person name="Riley R."/>
            <person name="Salamov A.A."/>
            <person name="Brown D.W."/>
            <person name="Nagy L.G."/>
            <person name="Floudas D."/>
            <person name="Held B.W."/>
            <person name="Levasseur A."/>
            <person name="Lombard V."/>
            <person name="Morin E."/>
            <person name="Otillar R."/>
            <person name="Lindquist E.A."/>
            <person name="Sun H."/>
            <person name="LaButti K.M."/>
            <person name="Schmutz J."/>
            <person name="Jabbour D."/>
            <person name="Luo H."/>
            <person name="Baker S.E."/>
            <person name="Pisabarro A.G."/>
            <person name="Walton J.D."/>
            <person name="Blanchette R.A."/>
            <person name="Henrissat B."/>
            <person name="Martin F."/>
            <person name="Cullen D."/>
            <person name="Hibbett D.S."/>
            <person name="Grigoriev I.V."/>
        </authorList>
    </citation>
    <scope>NUCLEOTIDE SEQUENCE [LARGE SCALE GENOMIC DNA]</scope>
    <source>
        <strain evidence="5">FD-172 SS1</strain>
    </source>
</reference>
<dbReference type="HOGENOM" id="CLU_019692_1_1_1"/>
<evidence type="ECO:0000259" key="3">
    <source>
        <dbReference type="Pfam" id="PF00149"/>
    </source>
</evidence>
<dbReference type="Pfam" id="PF00149">
    <property type="entry name" value="Metallophos"/>
    <property type="match status" value="1"/>
</dbReference>
<dbReference type="CDD" id="cd07383">
    <property type="entry name" value="MPP_Dcr2"/>
    <property type="match status" value="1"/>
</dbReference>
<dbReference type="AlphaFoldDB" id="A0A067M064"/>
<name>A0A067M064_BOTB1</name>
<protein>
    <recommendedName>
        <fullName evidence="3">Calcineurin-like phosphoesterase domain-containing protein</fullName>
    </recommendedName>
</protein>
<dbReference type="GO" id="GO:0005737">
    <property type="term" value="C:cytoplasm"/>
    <property type="evidence" value="ECO:0007669"/>
    <property type="project" value="TreeGrafter"/>
</dbReference>
<keyword evidence="2" id="KW-0732">Signal</keyword>
<dbReference type="Proteomes" id="UP000027195">
    <property type="component" value="Unassembled WGS sequence"/>
</dbReference>
<dbReference type="GO" id="GO:0016788">
    <property type="term" value="F:hydrolase activity, acting on ester bonds"/>
    <property type="evidence" value="ECO:0007669"/>
    <property type="project" value="TreeGrafter"/>
</dbReference>
<evidence type="ECO:0000313" key="5">
    <source>
        <dbReference type="Proteomes" id="UP000027195"/>
    </source>
</evidence>